<evidence type="ECO:0000313" key="2">
    <source>
        <dbReference type="Proteomes" id="UP000887013"/>
    </source>
</evidence>
<organism evidence="1 2">
    <name type="scientific">Nephila pilipes</name>
    <name type="common">Giant wood spider</name>
    <name type="synonym">Nephila maculata</name>
    <dbReference type="NCBI Taxonomy" id="299642"/>
    <lineage>
        <taxon>Eukaryota</taxon>
        <taxon>Metazoa</taxon>
        <taxon>Ecdysozoa</taxon>
        <taxon>Arthropoda</taxon>
        <taxon>Chelicerata</taxon>
        <taxon>Arachnida</taxon>
        <taxon>Araneae</taxon>
        <taxon>Araneomorphae</taxon>
        <taxon>Entelegynae</taxon>
        <taxon>Araneoidea</taxon>
        <taxon>Nephilidae</taxon>
        <taxon>Nephila</taxon>
    </lineage>
</organism>
<comment type="caution">
    <text evidence="1">The sequence shown here is derived from an EMBL/GenBank/DDBJ whole genome shotgun (WGS) entry which is preliminary data.</text>
</comment>
<accession>A0A8X6TL06</accession>
<dbReference type="Proteomes" id="UP000887013">
    <property type="component" value="Unassembled WGS sequence"/>
</dbReference>
<evidence type="ECO:0000313" key="1">
    <source>
        <dbReference type="EMBL" id="GFT19219.1"/>
    </source>
</evidence>
<keyword evidence="2" id="KW-1185">Reference proteome</keyword>
<name>A0A8X6TL06_NEPPI</name>
<sequence>MLLRIFRVLNNLEFVFDKQNNLTFLHYNGASSNPDLLMVSINIIDTTHRTVIEDCSSDPFMVLVNIDLQMNRASRLCNRVSSNFCKTNWPAIRDFLENGLDESKTDFNQHPEKIVTGVNIIINAAKKFLSRGRQKVFSCFWIDDLIKLKEERDELRDKTQEMQNP</sequence>
<proteinExistence type="predicted"/>
<dbReference type="AlphaFoldDB" id="A0A8X6TL06"/>
<reference evidence="1" key="1">
    <citation type="submission" date="2020-08" db="EMBL/GenBank/DDBJ databases">
        <title>Multicomponent nature underlies the extraordinary mechanical properties of spider dragline silk.</title>
        <authorList>
            <person name="Kono N."/>
            <person name="Nakamura H."/>
            <person name="Mori M."/>
            <person name="Yoshida Y."/>
            <person name="Ohtoshi R."/>
            <person name="Malay A.D."/>
            <person name="Moran D.A.P."/>
            <person name="Tomita M."/>
            <person name="Numata K."/>
            <person name="Arakawa K."/>
        </authorList>
    </citation>
    <scope>NUCLEOTIDE SEQUENCE</scope>
</reference>
<dbReference type="OrthoDB" id="7259127at2759"/>
<dbReference type="EMBL" id="BMAW01105433">
    <property type="protein sequence ID" value="GFT19219.1"/>
    <property type="molecule type" value="Genomic_DNA"/>
</dbReference>
<gene>
    <name evidence="1" type="ORF">NPIL_11831</name>
</gene>
<protein>
    <submittedName>
        <fullName evidence="1">Uncharacterized protein</fullName>
    </submittedName>
</protein>